<gene>
    <name evidence="1" type="ORF">L195_g025963</name>
</gene>
<feature type="non-terminal residue" evidence="1">
    <location>
        <position position="1"/>
    </location>
</feature>
<evidence type="ECO:0000313" key="1">
    <source>
        <dbReference type="EMBL" id="PNY02646.1"/>
    </source>
</evidence>
<dbReference type="AlphaFoldDB" id="A0A2K3NHX4"/>
<reference evidence="1 2" key="2">
    <citation type="journal article" date="2017" name="Front. Plant Sci.">
        <title>Gene Classification and Mining of Molecular Markers Useful in Red Clover (Trifolium pratense) Breeding.</title>
        <authorList>
            <person name="Istvanek J."/>
            <person name="Dluhosova J."/>
            <person name="Dluhos P."/>
            <person name="Patkova L."/>
            <person name="Nedelnik J."/>
            <person name="Repkova J."/>
        </authorList>
    </citation>
    <scope>NUCLEOTIDE SEQUENCE [LARGE SCALE GENOMIC DNA]</scope>
    <source>
        <strain evidence="2">cv. Tatra</strain>
        <tissue evidence="1">Young leaves</tissue>
    </source>
</reference>
<reference evidence="1 2" key="1">
    <citation type="journal article" date="2014" name="Am. J. Bot.">
        <title>Genome assembly and annotation for red clover (Trifolium pratense; Fabaceae).</title>
        <authorList>
            <person name="Istvanek J."/>
            <person name="Jaros M."/>
            <person name="Krenek A."/>
            <person name="Repkova J."/>
        </authorList>
    </citation>
    <scope>NUCLEOTIDE SEQUENCE [LARGE SCALE GENOMIC DNA]</scope>
    <source>
        <strain evidence="2">cv. Tatra</strain>
        <tissue evidence="1">Young leaves</tissue>
    </source>
</reference>
<protein>
    <submittedName>
        <fullName evidence="1">Uncharacterized protein</fullName>
    </submittedName>
</protein>
<sequence length="141" mass="15721">VRPRSRVAAVSRHSPFILIEGCNRPIVISTGALPYATLSKLKNVAYYVNREVEIMHAKEEMKVCNSGSDSPVRRSTLLTVIFYSVSMRPPAFESSWPYRQNIGAGNSTDDDAFYSFSTTKYFGCELGVQSKFDEKTGTSPH</sequence>
<accession>A0A2K3NHX4</accession>
<name>A0A2K3NHX4_TRIPR</name>
<proteinExistence type="predicted"/>
<dbReference type="Proteomes" id="UP000236291">
    <property type="component" value="Unassembled WGS sequence"/>
</dbReference>
<dbReference type="EMBL" id="ASHM01021627">
    <property type="protein sequence ID" value="PNY02646.1"/>
    <property type="molecule type" value="Genomic_DNA"/>
</dbReference>
<comment type="caution">
    <text evidence="1">The sequence shown here is derived from an EMBL/GenBank/DDBJ whole genome shotgun (WGS) entry which is preliminary data.</text>
</comment>
<organism evidence="1 2">
    <name type="scientific">Trifolium pratense</name>
    <name type="common">Red clover</name>
    <dbReference type="NCBI Taxonomy" id="57577"/>
    <lineage>
        <taxon>Eukaryota</taxon>
        <taxon>Viridiplantae</taxon>
        <taxon>Streptophyta</taxon>
        <taxon>Embryophyta</taxon>
        <taxon>Tracheophyta</taxon>
        <taxon>Spermatophyta</taxon>
        <taxon>Magnoliopsida</taxon>
        <taxon>eudicotyledons</taxon>
        <taxon>Gunneridae</taxon>
        <taxon>Pentapetalae</taxon>
        <taxon>rosids</taxon>
        <taxon>fabids</taxon>
        <taxon>Fabales</taxon>
        <taxon>Fabaceae</taxon>
        <taxon>Papilionoideae</taxon>
        <taxon>50 kb inversion clade</taxon>
        <taxon>NPAAA clade</taxon>
        <taxon>Hologalegina</taxon>
        <taxon>IRL clade</taxon>
        <taxon>Trifolieae</taxon>
        <taxon>Trifolium</taxon>
    </lineage>
</organism>
<evidence type="ECO:0000313" key="2">
    <source>
        <dbReference type="Proteomes" id="UP000236291"/>
    </source>
</evidence>